<keyword evidence="3" id="KW-0813">Transport</keyword>
<evidence type="ECO:0000256" key="12">
    <source>
        <dbReference type="SAM" id="Phobius"/>
    </source>
</evidence>
<comment type="subcellular location">
    <subcellularLocation>
        <location evidence="1">Cell membrane</location>
        <topology evidence="1">Multi-pass membrane protein</topology>
    </subcellularLocation>
</comment>
<feature type="transmembrane region" description="Helical" evidence="12">
    <location>
        <begin position="204"/>
        <end position="223"/>
    </location>
</feature>
<reference evidence="13 14" key="1">
    <citation type="submission" date="2018-10" db="EMBL/GenBank/DDBJ databases">
        <authorList>
            <consortium name="Pathogen Informatics"/>
        </authorList>
    </citation>
    <scope>NUCLEOTIDE SEQUENCE [LARGE SCALE GENOMIC DNA]</scope>
</reference>
<evidence type="ECO:0000256" key="3">
    <source>
        <dbReference type="ARBA" id="ARBA00022448"/>
    </source>
</evidence>
<feature type="compositionally biased region" description="Basic and acidic residues" evidence="11">
    <location>
        <begin position="901"/>
        <end position="914"/>
    </location>
</feature>
<feature type="compositionally biased region" description="Polar residues" evidence="11">
    <location>
        <begin position="796"/>
        <end position="814"/>
    </location>
</feature>
<evidence type="ECO:0000256" key="1">
    <source>
        <dbReference type="ARBA" id="ARBA00004651"/>
    </source>
</evidence>
<evidence type="ECO:0000256" key="9">
    <source>
        <dbReference type="ARBA" id="ARBA00023136"/>
    </source>
</evidence>
<dbReference type="InterPro" id="IPR004878">
    <property type="entry name" value="Otopetrin"/>
</dbReference>
<keyword evidence="8" id="KW-0406">Ion transport</keyword>
<keyword evidence="9 12" id="KW-0472">Membrane</keyword>
<keyword evidence="6" id="KW-0375">Hydrogen ion transport</keyword>
<keyword evidence="14" id="KW-1185">Reference proteome</keyword>
<dbReference type="OrthoDB" id="6429739at2759"/>
<proteinExistence type="inferred from homology"/>
<feature type="region of interest" description="Disordered" evidence="11">
    <location>
        <begin position="613"/>
        <end position="639"/>
    </location>
</feature>
<feature type="compositionally biased region" description="Polar residues" evidence="11">
    <location>
        <begin position="707"/>
        <end position="721"/>
    </location>
</feature>
<evidence type="ECO:0000256" key="10">
    <source>
        <dbReference type="ARBA" id="ARBA00023303"/>
    </source>
</evidence>
<dbReference type="PANTHER" id="PTHR21522:SF32">
    <property type="entry name" value="OTOPETRIN-2"/>
    <property type="match status" value="1"/>
</dbReference>
<evidence type="ECO:0000256" key="6">
    <source>
        <dbReference type="ARBA" id="ARBA00022781"/>
    </source>
</evidence>
<dbReference type="AlphaFoldDB" id="A0A158QV90"/>
<evidence type="ECO:0000256" key="4">
    <source>
        <dbReference type="ARBA" id="ARBA00022475"/>
    </source>
</evidence>
<dbReference type="Proteomes" id="UP000267029">
    <property type="component" value="Unassembled WGS sequence"/>
</dbReference>
<accession>A0A158QV90</accession>
<dbReference type="EMBL" id="UXSR01005368">
    <property type="protein sequence ID" value="VDD81455.1"/>
    <property type="molecule type" value="Genomic_DNA"/>
</dbReference>
<evidence type="ECO:0000256" key="7">
    <source>
        <dbReference type="ARBA" id="ARBA00022989"/>
    </source>
</evidence>
<evidence type="ECO:0008006" key="15">
    <source>
        <dbReference type="Google" id="ProtNLM"/>
    </source>
</evidence>
<feature type="transmembrane region" description="Helical" evidence="12">
    <location>
        <begin position="235"/>
        <end position="257"/>
    </location>
</feature>
<feature type="region of interest" description="Disordered" evidence="11">
    <location>
        <begin position="849"/>
        <end position="872"/>
    </location>
</feature>
<organism evidence="13 14">
    <name type="scientific">Mesocestoides corti</name>
    <name type="common">Flatworm</name>
    <dbReference type="NCBI Taxonomy" id="53468"/>
    <lineage>
        <taxon>Eukaryota</taxon>
        <taxon>Metazoa</taxon>
        <taxon>Spiralia</taxon>
        <taxon>Lophotrochozoa</taxon>
        <taxon>Platyhelminthes</taxon>
        <taxon>Cestoda</taxon>
        <taxon>Eucestoda</taxon>
        <taxon>Cyclophyllidea</taxon>
        <taxon>Mesocestoididae</taxon>
        <taxon>Mesocestoides</taxon>
    </lineage>
</organism>
<keyword evidence="7 12" id="KW-1133">Transmembrane helix</keyword>
<dbReference type="GO" id="GO:0005886">
    <property type="term" value="C:plasma membrane"/>
    <property type="evidence" value="ECO:0007669"/>
    <property type="project" value="UniProtKB-SubCell"/>
</dbReference>
<feature type="region of interest" description="Disordered" evidence="11">
    <location>
        <begin position="686"/>
        <end position="728"/>
    </location>
</feature>
<evidence type="ECO:0000313" key="13">
    <source>
        <dbReference type="EMBL" id="VDD81455.1"/>
    </source>
</evidence>
<dbReference type="GO" id="GO:0015252">
    <property type="term" value="F:proton channel activity"/>
    <property type="evidence" value="ECO:0007669"/>
    <property type="project" value="InterPro"/>
</dbReference>
<dbReference type="Pfam" id="PF03189">
    <property type="entry name" value="Otopetrin"/>
    <property type="match status" value="1"/>
</dbReference>
<dbReference type="PANTHER" id="PTHR21522">
    <property type="entry name" value="PROTON CHANNEL OTOP"/>
    <property type="match status" value="1"/>
</dbReference>
<gene>
    <name evidence="13" type="ORF">MCOS_LOCUS7458</name>
</gene>
<feature type="region of interest" description="Disordered" evidence="11">
    <location>
        <begin position="887"/>
        <end position="920"/>
    </location>
</feature>
<evidence type="ECO:0000256" key="5">
    <source>
        <dbReference type="ARBA" id="ARBA00022692"/>
    </source>
</evidence>
<evidence type="ECO:0000256" key="11">
    <source>
        <dbReference type="SAM" id="MobiDB-lite"/>
    </source>
</evidence>
<feature type="compositionally biased region" description="Basic and acidic residues" evidence="11">
    <location>
        <begin position="137"/>
        <end position="151"/>
    </location>
</feature>
<name>A0A158QV90_MESCO</name>
<evidence type="ECO:0000256" key="2">
    <source>
        <dbReference type="ARBA" id="ARBA00006513"/>
    </source>
</evidence>
<keyword evidence="4" id="KW-1003">Cell membrane</keyword>
<feature type="region of interest" description="Disordered" evidence="11">
    <location>
        <begin position="936"/>
        <end position="985"/>
    </location>
</feature>
<feature type="region of interest" description="Disordered" evidence="11">
    <location>
        <begin position="755"/>
        <end position="833"/>
    </location>
</feature>
<feature type="compositionally biased region" description="Polar residues" evidence="11">
    <location>
        <begin position="152"/>
        <end position="162"/>
    </location>
</feature>
<keyword evidence="5 12" id="KW-0812">Transmembrane</keyword>
<feature type="compositionally biased region" description="Basic residues" evidence="11">
    <location>
        <begin position="767"/>
        <end position="781"/>
    </location>
</feature>
<feature type="transmembrane region" description="Helical" evidence="12">
    <location>
        <begin position="390"/>
        <end position="409"/>
    </location>
</feature>
<feature type="region of interest" description="Disordered" evidence="11">
    <location>
        <begin position="128"/>
        <end position="167"/>
    </location>
</feature>
<evidence type="ECO:0000256" key="8">
    <source>
        <dbReference type="ARBA" id="ARBA00023065"/>
    </source>
</evidence>
<comment type="similarity">
    <text evidence="2">Belongs to the otopetrin family.</text>
</comment>
<feature type="compositionally biased region" description="Polar residues" evidence="11">
    <location>
        <begin position="686"/>
        <end position="699"/>
    </location>
</feature>
<keyword evidence="10" id="KW-0407">Ion channel</keyword>
<protein>
    <recommendedName>
        <fullName evidence="15">Otopetrin</fullName>
    </recommendedName>
</protein>
<feature type="transmembrane region" description="Helical" evidence="12">
    <location>
        <begin position="277"/>
        <end position="300"/>
    </location>
</feature>
<sequence>MLIVPLGSPTRACAKTSVDDVDAADGDGGDGSGLVDGFIHKIVILHNNEIFGSCFIHVLSTNLCMWADVMVDKVRTTLHLGAEQDNHADATSVSFYLLPAVSEYCLLSVALIYEITVRIGQPSYIELEDEEETEGGASHDGEGTKSGHTSDGENPTVETANHTAHKTKQLPAFTKRSFSRVLSTCIVKVKVGVSRCGTNIKSGYWAPLLIVVAVSVLTIVTGVSPGTSKIMAWKCAVLFSEEMFLNCMGIFVTLASFFKVRRLKFTIAPRQSVIDEFVLYIAFFFSANYLVATVALTSYFNRVENSPYKDLLMGRLALNMLELIEVILQTYLIQDCFRRCSEEASQQRIKPGRQMIAVLLGINLASWVVKSFQLKEADILYNMTNDNGDIAYGWVLIAITMPVFLFYRYHCTVCLSQAFTMLYEDEGSSDSSREGLCAPSRMIKIEAGAMAEMCLIAYLFSHPTTVNDFDGALSTKIAPRRHLVHGARTRRFEALWRQNPIYLANLLSHTNLAMCEDGSHLQASENPASIRMSGRRLNEMLHRKFSTQSFQQLEYMMPRRASFFHPGAMSASSSAHDTDLFYTPHHGMQPCPVAVIHKMPALCTQKKLSVPNLKRPNVPGAKASLKISHPSRSRLTESESFEGPNYFLSRISPAGSVPIVKNEHSTQTIAFPYDQRHQPPNTAYQSHLRSVLRSQQPARSNGEPARGSSSMVENKFENSQPPEADGMQRRQTLVNLETAKYRFLAAEMAHKRVLERSGEGGVEGGKKRSTRRPKSRRKRGPAPKSPGSEKKGSSSQKTNPQSTEPVTSSPPLNFSQPSGPSTPPPPLHPVRGFEPSKVVPLLIARSISNQSDGAPLSVVPEEGGHDFNLTPSPSLVHTLLPVQSASAVQLSEEEASNVTSHHSDTFQPPEKENASEYLGPYRRESVQTDILEAKVESGANSSVVEEFEAEDVSSISSFTTGEAPVTPALDDTNYCDQTDTNKKCP</sequence>
<evidence type="ECO:0000313" key="14">
    <source>
        <dbReference type="Proteomes" id="UP000267029"/>
    </source>
</evidence>